<evidence type="ECO:0000313" key="1">
    <source>
        <dbReference type="EMBL" id="MCI37487.1"/>
    </source>
</evidence>
<reference evidence="1 2" key="1">
    <citation type="journal article" date="2018" name="Front. Plant Sci.">
        <title>Red Clover (Trifolium pratense) and Zigzag Clover (T. medium) - A Picture of Genomic Similarities and Differences.</title>
        <authorList>
            <person name="Dluhosova J."/>
            <person name="Istvanek J."/>
            <person name="Nedelnik J."/>
            <person name="Repkova J."/>
        </authorList>
    </citation>
    <scope>NUCLEOTIDE SEQUENCE [LARGE SCALE GENOMIC DNA]</scope>
    <source>
        <strain evidence="2">cv. 10/8</strain>
        <tissue evidence="1">Leaf</tissue>
    </source>
</reference>
<protein>
    <submittedName>
        <fullName evidence="1">Uncharacterized protein</fullName>
    </submittedName>
</protein>
<proteinExistence type="predicted"/>
<keyword evidence="2" id="KW-1185">Reference proteome</keyword>
<feature type="non-terminal residue" evidence="1">
    <location>
        <position position="86"/>
    </location>
</feature>
<dbReference type="EMBL" id="LXQA010245162">
    <property type="protein sequence ID" value="MCI37487.1"/>
    <property type="molecule type" value="Genomic_DNA"/>
</dbReference>
<sequence>MFFNCIVAHDSWCAVGLSSVLHNNAYQQTTAMDRIFAVCNNENSDTVGRVVVLLWCIWHSRNDKVWNDNVQMPSQIGRHAFDAWNS</sequence>
<dbReference type="Proteomes" id="UP000265520">
    <property type="component" value="Unassembled WGS sequence"/>
</dbReference>
<accession>A0A392RMI1</accession>
<name>A0A392RMI1_9FABA</name>
<organism evidence="1 2">
    <name type="scientific">Trifolium medium</name>
    <dbReference type="NCBI Taxonomy" id="97028"/>
    <lineage>
        <taxon>Eukaryota</taxon>
        <taxon>Viridiplantae</taxon>
        <taxon>Streptophyta</taxon>
        <taxon>Embryophyta</taxon>
        <taxon>Tracheophyta</taxon>
        <taxon>Spermatophyta</taxon>
        <taxon>Magnoliopsida</taxon>
        <taxon>eudicotyledons</taxon>
        <taxon>Gunneridae</taxon>
        <taxon>Pentapetalae</taxon>
        <taxon>rosids</taxon>
        <taxon>fabids</taxon>
        <taxon>Fabales</taxon>
        <taxon>Fabaceae</taxon>
        <taxon>Papilionoideae</taxon>
        <taxon>50 kb inversion clade</taxon>
        <taxon>NPAAA clade</taxon>
        <taxon>Hologalegina</taxon>
        <taxon>IRL clade</taxon>
        <taxon>Trifolieae</taxon>
        <taxon>Trifolium</taxon>
    </lineage>
</organism>
<dbReference type="AlphaFoldDB" id="A0A392RMI1"/>
<evidence type="ECO:0000313" key="2">
    <source>
        <dbReference type="Proteomes" id="UP000265520"/>
    </source>
</evidence>
<comment type="caution">
    <text evidence="1">The sequence shown here is derived from an EMBL/GenBank/DDBJ whole genome shotgun (WGS) entry which is preliminary data.</text>
</comment>